<keyword evidence="2" id="KW-1185">Reference proteome</keyword>
<dbReference type="Proteomes" id="UP001054945">
    <property type="component" value="Unassembled WGS sequence"/>
</dbReference>
<dbReference type="EMBL" id="BPLR01012559">
    <property type="protein sequence ID" value="GIY54824.1"/>
    <property type="molecule type" value="Genomic_DNA"/>
</dbReference>
<sequence>MARISPNYWIFDLSSLFSLGAFRHGATPDLKSLEMLMQDKTIVDVISQNPTSRTKREIKHREEFSAAAAADRIPLNSSDRRYERDIPVSESQICNGGDKFEI</sequence>
<protein>
    <submittedName>
        <fullName evidence="1">Uncharacterized protein</fullName>
    </submittedName>
</protein>
<proteinExistence type="predicted"/>
<comment type="caution">
    <text evidence="1">The sequence shown here is derived from an EMBL/GenBank/DDBJ whole genome shotgun (WGS) entry which is preliminary data.</text>
</comment>
<accession>A0AAV4UAK5</accession>
<reference evidence="1 2" key="1">
    <citation type="submission" date="2021-06" db="EMBL/GenBank/DDBJ databases">
        <title>Caerostris extrusa draft genome.</title>
        <authorList>
            <person name="Kono N."/>
            <person name="Arakawa K."/>
        </authorList>
    </citation>
    <scope>NUCLEOTIDE SEQUENCE [LARGE SCALE GENOMIC DNA]</scope>
</reference>
<evidence type="ECO:0000313" key="2">
    <source>
        <dbReference type="Proteomes" id="UP001054945"/>
    </source>
</evidence>
<name>A0AAV4UAK5_CAEEX</name>
<organism evidence="1 2">
    <name type="scientific">Caerostris extrusa</name>
    <name type="common">Bark spider</name>
    <name type="synonym">Caerostris bankana</name>
    <dbReference type="NCBI Taxonomy" id="172846"/>
    <lineage>
        <taxon>Eukaryota</taxon>
        <taxon>Metazoa</taxon>
        <taxon>Ecdysozoa</taxon>
        <taxon>Arthropoda</taxon>
        <taxon>Chelicerata</taxon>
        <taxon>Arachnida</taxon>
        <taxon>Araneae</taxon>
        <taxon>Araneomorphae</taxon>
        <taxon>Entelegynae</taxon>
        <taxon>Araneoidea</taxon>
        <taxon>Araneidae</taxon>
        <taxon>Caerostris</taxon>
    </lineage>
</organism>
<gene>
    <name evidence="1" type="ORF">CEXT_591341</name>
</gene>
<evidence type="ECO:0000313" key="1">
    <source>
        <dbReference type="EMBL" id="GIY54824.1"/>
    </source>
</evidence>
<dbReference type="AlphaFoldDB" id="A0AAV4UAK5"/>